<keyword evidence="1" id="KW-0808">Transferase</keyword>
<evidence type="ECO:0000259" key="3">
    <source>
        <dbReference type="Pfam" id="PF00294"/>
    </source>
</evidence>
<dbReference type="Gene3D" id="3.40.1190.20">
    <property type="match status" value="1"/>
</dbReference>
<dbReference type="InterPro" id="IPR011611">
    <property type="entry name" value="PfkB_dom"/>
</dbReference>
<reference evidence="4" key="1">
    <citation type="journal article" date="2021" name="PeerJ">
        <title>Extensive microbial diversity within the chicken gut microbiome revealed by metagenomics and culture.</title>
        <authorList>
            <person name="Gilroy R."/>
            <person name="Ravi A."/>
            <person name="Getino M."/>
            <person name="Pursley I."/>
            <person name="Horton D.L."/>
            <person name="Alikhan N.F."/>
            <person name="Baker D."/>
            <person name="Gharbi K."/>
            <person name="Hall N."/>
            <person name="Watson M."/>
            <person name="Adriaenssens E.M."/>
            <person name="Foster-Nyarko E."/>
            <person name="Jarju S."/>
            <person name="Secka A."/>
            <person name="Antonio M."/>
            <person name="Oren A."/>
            <person name="Chaudhuri R.R."/>
            <person name="La Ragione R."/>
            <person name="Hildebrand F."/>
            <person name="Pallen M.J."/>
        </authorList>
    </citation>
    <scope>NUCLEOTIDE SEQUENCE</scope>
    <source>
        <strain evidence="4">Gambia16-930</strain>
    </source>
</reference>
<organism evidence="4 5">
    <name type="scientific">Candidatus Onthomorpha intestinigallinarum</name>
    <dbReference type="NCBI Taxonomy" id="2840880"/>
    <lineage>
        <taxon>Bacteria</taxon>
        <taxon>Pseudomonadati</taxon>
        <taxon>Bacteroidota</taxon>
        <taxon>Bacteroidia</taxon>
        <taxon>Bacteroidales</taxon>
        <taxon>Candidatus Onthomorpha</taxon>
    </lineage>
</organism>
<dbReference type="PANTHER" id="PTHR46969">
    <property type="entry name" value="BIFUNCTIONAL PROTEIN HLDE"/>
    <property type="match status" value="1"/>
</dbReference>
<gene>
    <name evidence="4" type="ORF">IAC47_07600</name>
</gene>
<dbReference type="EMBL" id="DXGG01000238">
    <property type="protein sequence ID" value="HIW88112.1"/>
    <property type="molecule type" value="Genomic_DNA"/>
</dbReference>
<name>A0A9D1RID4_9BACT</name>
<evidence type="ECO:0000313" key="4">
    <source>
        <dbReference type="EMBL" id="HIW88112.1"/>
    </source>
</evidence>
<dbReference type="InterPro" id="IPR011913">
    <property type="entry name" value="RfaE_dom_I"/>
</dbReference>
<dbReference type="PANTHER" id="PTHR46969:SF1">
    <property type="entry name" value="BIFUNCTIONAL PROTEIN HLDE"/>
    <property type="match status" value="1"/>
</dbReference>
<comment type="caution">
    <text evidence="4">The sequence shown here is derived from an EMBL/GenBank/DDBJ whole genome shotgun (WGS) entry which is preliminary data.</text>
</comment>
<dbReference type="SUPFAM" id="SSF53613">
    <property type="entry name" value="Ribokinase-like"/>
    <property type="match status" value="1"/>
</dbReference>
<keyword evidence="2" id="KW-0418">Kinase</keyword>
<evidence type="ECO:0000256" key="2">
    <source>
        <dbReference type="ARBA" id="ARBA00022777"/>
    </source>
</evidence>
<reference evidence="4" key="2">
    <citation type="submission" date="2021-04" db="EMBL/GenBank/DDBJ databases">
        <authorList>
            <person name="Gilroy R."/>
        </authorList>
    </citation>
    <scope>NUCLEOTIDE SEQUENCE</scope>
    <source>
        <strain evidence="4">Gambia16-930</strain>
    </source>
</reference>
<accession>A0A9D1RID4</accession>
<evidence type="ECO:0000256" key="1">
    <source>
        <dbReference type="ARBA" id="ARBA00022679"/>
    </source>
</evidence>
<dbReference type="Proteomes" id="UP000824267">
    <property type="component" value="Unassembled WGS sequence"/>
</dbReference>
<dbReference type="InterPro" id="IPR029056">
    <property type="entry name" value="Ribokinase-like"/>
</dbReference>
<dbReference type="AlphaFoldDB" id="A0A9D1RID4"/>
<dbReference type="GO" id="GO:0005829">
    <property type="term" value="C:cytosol"/>
    <property type="evidence" value="ECO:0007669"/>
    <property type="project" value="TreeGrafter"/>
</dbReference>
<dbReference type="InterPro" id="IPR002173">
    <property type="entry name" value="Carboh/pur_kinase_PfkB_CS"/>
</dbReference>
<proteinExistence type="predicted"/>
<dbReference type="PROSITE" id="PS00583">
    <property type="entry name" value="PFKB_KINASES_1"/>
    <property type="match status" value="1"/>
</dbReference>
<dbReference type="GO" id="GO:0016773">
    <property type="term" value="F:phosphotransferase activity, alcohol group as acceptor"/>
    <property type="evidence" value="ECO:0007669"/>
    <property type="project" value="InterPro"/>
</dbReference>
<evidence type="ECO:0000313" key="5">
    <source>
        <dbReference type="Proteomes" id="UP000824267"/>
    </source>
</evidence>
<dbReference type="GO" id="GO:0033786">
    <property type="term" value="F:heptose-1-phosphate adenylyltransferase activity"/>
    <property type="evidence" value="ECO:0007669"/>
    <property type="project" value="TreeGrafter"/>
</dbReference>
<dbReference type="GO" id="GO:0033785">
    <property type="term" value="F:heptose 7-phosphate kinase activity"/>
    <property type="evidence" value="ECO:0007669"/>
    <property type="project" value="TreeGrafter"/>
</dbReference>
<protein>
    <recommendedName>
        <fullName evidence="3">Carbohydrate kinase PfkB domain-containing protein</fullName>
    </recommendedName>
</protein>
<dbReference type="Pfam" id="PF00294">
    <property type="entry name" value="PfkB"/>
    <property type="match status" value="1"/>
</dbReference>
<dbReference type="CDD" id="cd01172">
    <property type="entry name" value="RfaE_like"/>
    <property type="match status" value="1"/>
</dbReference>
<sequence>MNYRDIFKRFDSLNILIIGDVMIDSYWWSKVERISPEAPVPVCAVYRKENRLGGAANVALNIAAMGASPILCTVIGDDVDGEILSGLMKEKNMSTEGLMCSSKRPTTVKTRIIGNKAQMLRVDDETDRPLDKEEEERFICGIRDIVRTRRIDAIVFQDYDKGVITENVIKQIVALAESKNIPTAVDPKKRNFSSYRRVSLFKPNLKELKEGLKIDFDGVDKDVLSEAALLLHHKQKIDKVFITLSENGVFIADYTVSPAYIGILPAQLRKIADVSGAGDTVISVATLCLALGMASEQMARVSNMAGGLVCESVGVVPVNKLKLLSELSTRD</sequence>
<feature type="domain" description="Carbohydrate kinase PfkB" evidence="3">
    <location>
        <begin position="14"/>
        <end position="315"/>
    </location>
</feature>